<evidence type="ECO:0000259" key="1">
    <source>
        <dbReference type="PROSITE" id="PS00028"/>
    </source>
</evidence>
<sequence>RKLYLSEELPDAPPEGFAALRNKIMGFAGSAEAQASTAPYEDEDLAGLFVIITDEHSFQCTNPQHLQPDLRCADCGAEFGDYLEKVAHRKEAHGAKGRHLRPSR</sequence>
<accession>A0AAN6MBU3</accession>
<proteinExistence type="predicted"/>
<evidence type="ECO:0000313" key="2">
    <source>
        <dbReference type="EMBL" id="KAK3897855.1"/>
    </source>
</evidence>
<feature type="non-terminal residue" evidence="2">
    <location>
        <position position="1"/>
    </location>
</feature>
<dbReference type="EMBL" id="MU856054">
    <property type="protein sequence ID" value="KAK3897855.1"/>
    <property type="molecule type" value="Genomic_DNA"/>
</dbReference>
<dbReference type="AlphaFoldDB" id="A0AAN6MBU3"/>
<evidence type="ECO:0000313" key="3">
    <source>
        <dbReference type="Proteomes" id="UP001303889"/>
    </source>
</evidence>
<reference evidence="2" key="1">
    <citation type="journal article" date="2023" name="Mol. Phylogenet. Evol.">
        <title>Genome-scale phylogeny and comparative genomics of the fungal order Sordariales.</title>
        <authorList>
            <person name="Hensen N."/>
            <person name="Bonometti L."/>
            <person name="Westerberg I."/>
            <person name="Brannstrom I.O."/>
            <person name="Guillou S."/>
            <person name="Cros-Aarteil S."/>
            <person name="Calhoun S."/>
            <person name="Haridas S."/>
            <person name="Kuo A."/>
            <person name="Mondo S."/>
            <person name="Pangilinan J."/>
            <person name="Riley R."/>
            <person name="LaButti K."/>
            <person name="Andreopoulos B."/>
            <person name="Lipzen A."/>
            <person name="Chen C."/>
            <person name="Yan M."/>
            <person name="Daum C."/>
            <person name="Ng V."/>
            <person name="Clum A."/>
            <person name="Steindorff A."/>
            <person name="Ohm R.A."/>
            <person name="Martin F."/>
            <person name="Silar P."/>
            <person name="Natvig D.O."/>
            <person name="Lalanne C."/>
            <person name="Gautier V."/>
            <person name="Ament-Velasquez S.L."/>
            <person name="Kruys A."/>
            <person name="Hutchinson M.I."/>
            <person name="Powell A.J."/>
            <person name="Barry K."/>
            <person name="Miller A.N."/>
            <person name="Grigoriev I.V."/>
            <person name="Debuchy R."/>
            <person name="Gladieux P."/>
            <person name="Hiltunen Thoren M."/>
            <person name="Johannesson H."/>
        </authorList>
    </citation>
    <scope>NUCLEOTIDE SEQUENCE</scope>
    <source>
        <strain evidence="2">CBS 103.79</strain>
    </source>
</reference>
<protein>
    <recommendedName>
        <fullName evidence="1">C2H2-type domain-containing protein</fullName>
    </recommendedName>
</protein>
<reference evidence="2" key="2">
    <citation type="submission" date="2023-05" db="EMBL/GenBank/DDBJ databases">
        <authorList>
            <consortium name="Lawrence Berkeley National Laboratory"/>
            <person name="Steindorff A."/>
            <person name="Hensen N."/>
            <person name="Bonometti L."/>
            <person name="Westerberg I."/>
            <person name="Brannstrom I.O."/>
            <person name="Guillou S."/>
            <person name="Cros-Aarteil S."/>
            <person name="Calhoun S."/>
            <person name="Haridas S."/>
            <person name="Kuo A."/>
            <person name="Mondo S."/>
            <person name="Pangilinan J."/>
            <person name="Riley R."/>
            <person name="Labutti K."/>
            <person name="Andreopoulos B."/>
            <person name="Lipzen A."/>
            <person name="Chen C."/>
            <person name="Yanf M."/>
            <person name="Daum C."/>
            <person name="Ng V."/>
            <person name="Clum A."/>
            <person name="Ohm R."/>
            <person name="Martin F."/>
            <person name="Silar P."/>
            <person name="Natvig D."/>
            <person name="Lalanne C."/>
            <person name="Gautier V."/>
            <person name="Ament-Velasquez S.L."/>
            <person name="Kruys A."/>
            <person name="Hutchinson M.I."/>
            <person name="Powell A.J."/>
            <person name="Barry K."/>
            <person name="Miller A.N."/>
            <person name="Grigoriev I.V."/>
            <person name="Debuchy R."/>
            <person name="Gladieux P."/>
            <person name="Thoren M.H."/>
            <person name="Johannesson H."/>
        </authorList>
    </citation>
    <scope>NUCLEOTIDE SEQUENCE</scope>
    <source>
        <strain evidence="2">CBS 103.79</strain>
    </source>
</reference>
<gene>
    <name evidence="2" type="ORF">C8A05DRAFT_19465</name>
</gene>
<organism evidence="2 3">
    <name type="scientific">Staphylotrichum tortipilum</name>
    <dbReference type="NCBI Taxonomy" id="2831512"/>
    <lineage>
        <taxon>Eukaryota</taxon>
        <taxon>Fungi</taxon>
        <taxon>Dikarya</taxon>
        <taxon>Ascomycota</taxon>
        <taxon>Pezizomycotina</taxon>
        <taxon>Sordariomycetes</taxon>
        <taxon>Sordariomycetidae</taxon>
        <taxon>Sordariales</taxon>
        <taxon>Chaetomiaceae</taxon>
        <taxon>Staphylotrichum</taxon>
    </lineage>
</organism>
<dbReference type="Proteomes" id="UP001303889">
    <property type="component" value="Unassembled WGS sequence"/>
</dbReference>
<feature type="domain" description="C2H2-type" evidence="1">
    <location>
        <begin position="72"/>
        <end position="93"/>
    </location>
</feature>
<dbReference type="InterPro" id="IPR013087">
    <property type="entry name" value="Znf_C2H2_type"/>
</dbReference>
<dbReference type="PROSITE" id="PS00028">
    <property type="entry name" value="ZINC_FINGER_C2H2_1"/>
    <property type="match status" value="1"/>
</dbReference>
<comment type="caution">
    <text evidence="2">The sequence shown here is derived from an EMBL/GenBank/DDBJ whole genome shotgun (WGS) entry which is preliminary data.</text>
</comment>
<name>A0AAN6MBU3_9PEZI</name>
<keyword evidence="3" id="KW-1185">Reference proteome</keyword>